<reference evidence="2" key="1">
    <citation type="submission" date="2022-12" db="EMBL/GenBank/DDBJ databases">
        <title>Genome assemblies of Blomia tropicalis.</title>
        <authorList>
            <person name="Cui Y."/>
        </authorList>
    </citation>
    <scope>NUCLEOTIDE SEQUENCE</scope>
    <source>
        <tissue evidence="2">Adult mites</tissue>
    </source>
</reference>
<gene>
    <name evidence="2" type="ORF">RDWZM_005513</name>
</gene>
<dbReference type="AlphaFoldDB" id="A0A9Q0RNI5"/>
<dbReference type="EMBL" id="JAPWDV010000002">
    <property type="protein sequence ID" value="KAJ6219701.1"/>
    <property type="molecule type" value="Genomic_DNA"/>
</dbReference>
<organism evidence="2 3">
    <name type="scientific">Blomia tropicalis</name>
    <name type="common">Mite</name>
    <dbReference type="NCBI Taxonomy" id="40697"/>
    <lineage>
        <taxon>Eukaryota</taxon>
        <taxon>Metazoa</taxon>
        <taxon>Ecdysozoa</taxon>
        <taxon>Arthropoda</taxon>
        <taxon>Chelicerata</taxon>
        <taxon>Arachnida</taxon>
        <taxon>Acari</taxon>
        <taxon>Acariformes</taxon>
        <taxon>Sarcoptiformes</taxon>
        <taxon>Astigmata</taxon>
        <taxon>Glycyphagoidea</taxon>
        <taxon>Echimyopodidae</taxon>
        <taxon>Blomia</taxon>
    </lineage>
</organism>
<feature type="region of interest" description="Disordered" evidence="1">
    <location>
        <begin position="208"/>
        <end position="257"/>
    </location>
</feature>
<dbReference type="Proteomes" id="UP001142055">
    <property type="component" value="Chromosome 2"/>
</dbReference>
<feature type="compositionally biased region" description="Low complexity" evidence="1">
    <location>
        <begin position="20"/>
        <end position="38"/>
    </location>
</feature>
<feature type="compositionally biased region" description="Basic and acidic residues" evidence="1">
    <location>
        <begin position="1"/>
        <end position="17"/>
    </location>
</feature>
<name>A0A9Q0RNI5_BLOTA</name>
<feature type="compositionally biased region" description="Acidic residues" evidence="1">
    <location>
        <begin position="95"/>
        <end position="106"/>
    </location>
</feature>
<proteinExistence type="predicted"/>
<sequence length="483" mass="53090">MQRFRDFTFRRKPERNTLEAQAKAEANKIQQQKQQLQQRSSNSPSSTPTHGLHQTSIRSPTNSTFDELWSSEPSPPLSPARNETSLSFSSNPSNEDIEEEDEEDNDEFDMNMSALTLNETYRPYSGEPIIAYHHHHHLPTKKTCLEVPAAAECEAIRQMRSASFDEIRPRDLLSGSSIQHKSGCSSLDVPESNYRNTRSRSFDYANTSTASASSSSSSPVPAAAATSATASSPQCSVKASSRKQQYRENRTDSTASGSSFLDVPKWKLLIRRPSSSSNSSITDSVIKECVHCILLDELNRSISSDMMTDSEMSSYNEEDEQSQCTVVVNTTITVQNENDSGNDNIGDDDEIVKSEVVLNTPQPEAVDEFLIDEFIEPIEGLPIVTLCPPEADTPTGMEVSEDDNGSGITVISLEVPVLSGSKQARSASVDSPYLLQVPKRTDIEVREGPPKARSKSVDIVLPTNPGGPYLIVPPLRQQPVTTK</sequence>
<evidence type="ECO:0000313" key="3">
    <source>
        <dbReference type="Proteomes" id="UP001142055"/>
    </source>
</evidence>
<feature type="compositionally biased region" description="Polar residues" evidence="1">
    <location>
        <begin position="234"/>
        <end position="243"/>
    </location>
</feature>
<keyword evidence="3" id="KW-1185">Reference proteome</keyword>
<protein>
    <submittedName>
        <fullName evidence="2">Uncharacterized protein</fullName>
    </submittedName>
</protein>
<feature type="region of interest" description="Disordered" evidence="1">
    <location>
        <begin position="1"/>
        <end position="106"/>
    </location>
</feature>
<dbReference type="OMA" id="FRRCKGP"/>
<evidence type="ECO:0000313" key="2">
    <source>
        <dbReference type="EMBL" id="KAJ6219701.1"/>
    </source>
</evidence>
<evidence type="ECO:0000256" key="1">
    <source>
        <dbReference type="SAM" id="MobiDB-lite"/>
    </source>
</evidence>
<accession>A0A9Q0RNI5</accession>
<feature type="compositionally biased region" description="Low complexity" evidence="1">
    <location>
        <begin position="208"/>
        <end position="233"/>
    </location>
</feature>
<feature type="compositionally biased region" description="Polar residues" evidence="1">
    <location>
        <begin position="81"/>
        <end position="94"/>
    </location>
</feature>
<comment type="caution">
    <text evidence="2">The sequence shown here is derived from an EMBL/GenBank/DDBJ whole genome shotgun (WGS) entry which is preliminary data.</text>
</comment>
<feature type="compositionally biased region" description="Polar residues" evidence="1">
    <location>
        <begin position="39"/>
        <end position="65"/>
    </location>
</feature>